<dbReference type="GO" id="GO:0005829">
    <property type="term" value="C:cytosol"/>
    <property type="evidence" value="ECO:0007669"/>
    <property type="project" value="TreeGrafter"/>
</dbReference>
<comment type="catalytic activity">
    <reaction evidence="7 8">
        <text>shikimate + NADP(+) = 3-dehydroshikimate + NADPH + H(+)</text>
        <dbReference type="Rhea" id="RHEA:17737"/>
        <dbReference type="ChEBI" id="CHEBI:15378"/>
        <dbReference type="ChEBI" id="CHEBI:16630"/>
        <dbReference type="ChEBI" id="CHEBI:36208"/>
        <dbReference type="ChEBI" id="CHEBI:57783"/>
        <dbReference type="ChEBI" id="CHEBI:58349"/>
        <dbReference type="EC" id="1.1.1.25"/>
    </reaction>
</comment>
<sequence length="286" mass="29786">MATPSNARIIVGLIGAGIGGSKSPALHEEEGRALGLQYRYQLLDFNDLGLDGGALADVLKAMKLLGYAGCNVTVPHKLSVMPLLDVVSEDAQVIQAVNTVVFKDGKAIGHNTDWIGFAESLKLQCPGVPLSEVALFGAGGAGAAVAYAMVKMGTKRLYIVDEQSARAADLAARLNALGMGECVPVTDGAAVMTNVDGVINATPLGMQGVPGSAVPLQHLRPAMWVADVVYFPLETELILAAKSAGCRYATGGDMVVLQAARGFELFTGVKPDAARMGRHLQVMLGR</sequence>
<keyword evidence="5 8" id="KW-0560">Oxidoreductase</keyword>
<dbReference type="NCBIfam" id="TIGR00507">
    <property type="entry name" value="aroE"/>
    <property type="match status" value="1"/>
</dbReference>
<evidence type="ECO:0000256" key="8">
    <source>
        <dbReference type="HAMAP-Rule" id="MF_00222"/>
    </source>
</evidence>
<dbReference type="SUPFAM" id="SSF51735">
    <property type="entry name" value="NAD(P)-binding Rossmann-fold domains"/>
    <property type="match status" value="1"/>
</dbReference>
<comment type="similarity">
    <text evidence="8">Belongs to the shikimate dehydrogenase family.</text>
</comment>
<name>A0A254TA61_9BURK</name>
<feature type="binding site" evidence="8">
    <location>
        <position position="258"/>
    </location>
    <ligand>
        <name>shikimate</name>
        <dbReference type="ChEBI" id="CHEBI:36208"/>
    </ligand>
</feature>
<evidence type="ECO:0000256" key="6">
    <source>
        <dbReference type="ARBA" id="ARBA00023141"/>
    </source>
</evidence>
<dbReference type="GO" id="GO:0009423">
    <property type="term" value="P:chorismate biosynthetic process"/>
    <property type="evidence" value="ECO:0007669"/>
    <property type="project" value="UniProtKB-UniRule"/>
</dbReference>
<comment type="pathway">
    <text evidence="1 8">Metabolic intermediate biosynthesis; chorismate biosynthesis; chorismate from D-erythrose 4-phosphate and phosphoenolpyruvate: step 4/7.</text>
</comment>
<reference evidence="10 11" key="1">
    <citation type="submission" date="2016-02" db="EMBL/GenBank/DDBJ databases">
        <authorList>
            <person name="Wen L."/>
            <person name="He K."/>
            <person name="Yang H."/>
        </authorList>
    </citation>
    <scope>NUCLEOTIDE SEQUENCE [LARGE SCALE GENOMIC DNA]</scope>
    <source>
        <strain evidence="10 11">TSA40</strain>
    </source>
</reference>
<evidence type="ECO:0000313" key="11">
    <source>
        <dbReference type="Proteomes" id="UP000197535"/>
    </source>
</evidence>
<dbReference type="UniPathway" id="UPA00053">
    <property type="reaction ID" value="UER00087"/>
</dbReference>
<dbReference type="InterPro" id="IPR013708">
    <property type="entry name" value="Shikimate_DH-bd_N"/>
</dbReference>
<proteinExistence type="inferred from homology"/>
<evidence type="ECO:0000256" key="2">
    <source>
        <dbReference type="ARBA" id="ARBA00012962"/>
    </source>
</evidence>
<evidence type="ECO:0000256" key="1">
    <source>
        <dbReference type="ARBA" id="ARBA00004871"/>
    </source>
</evidence>
<dbReference type="PANTHER" id="PTHR21089:SF1">
    <property type="entry name" value="BIFUNCTIONAL 3-DEHYDROQUINATE DEHYDRATASE_SHIKIMATE DEHYDROGENASE, CHLOROPLASTIC"/>
    <property type="match status" value="1"/>
</dbReference>
<dbReference type="SUPFAM" id="SSF53223">
    <property type="entry name" value="Aminoacid dehydrogenase-like, N-terminal domain"/>
    <property type="match status" value="1"/>
</dbReference>
<keyword evidence="6 8" id="KW-0057">Aromatic amino acid biosynthesis</keyword>
<comment type="caution">
    <text evidence="8">Lacks conserved residue(s) required for the propagation of feature annotation.</text>
</comment>
<dbReference type="InterPro" id="IPR022893">
    <property type="entry name" value="Shikimate_DH_fam"/>
</dbReference>
<dbReference type="GO" id="GO:0019632">
    <property type="term" value="P:shikimate metabolic process"/>
    <property type="evidence" value="ECO:0007669"/>
    <property type="project" value="InterPro"/>
</dbReference>
<dbReference type="Gene3D" id="3.40.50.10860">
    <property type="entry name" value="Leucine Dehydrogenase, chain A, domain 1"/>
    <property type="match status" value="1"/>
</dbReference>
<dbReference type="GO" id="GO:0008652">
    <property type="term" value="P:amino acid biosynthetic process"/>
    <property type="evidence" value="ECO:0007669"/>
    <property type="project" value="UniProtKB-KW"/>
</dbReference>
<dbReference type="InterPro" id="IPR046346">
    <property type="entry name" value="Aminoacid_DH-like_N_sf"/>
</dbReference>
<feature type="binding site" evidence="8">
    <location>
        <position position="228"/>
    </location>
    <ligand>
        <name>NADP(+)</name>
        <dbReference type="ChEBI" id="CHEBI:58349"/>
    </ligand>
</feature>
<dbReference type="OrthoDB" id="9792692at2"/>
<feature type="binding site" evidence="8">
    <location>
        <position position="230"/>
    </location>
    <ligand>
        <name>shikimate</name>
        <dbReference type="ChEBI" id="CHEBI:36208"/>
    </ligand>
</feature>
<dbReference type="GO" id="GO:0009073">
    <property type="term" value="P:aromatic amino acid family biosynthetic process"/>
    <property type="evidence" value="ECO:0007669"/>
    <property type="project" value="UniProtKB-KW"/>
</dbReference>
<dbReference type="InterPro" id="IPR011342">
    <property type="entry name" value="Shikimate_DH"/>
</dbReference>
<dbReference type="Proteomes" id="UP000197535">
    <property type="component" value="Unassembled WGS sequence"/>
</dbReference>
<keyword evidence="11" id="KW-1185">Reference proteome</keyword>
<evidence type="ECO:0000259" key="9">
    <source>
        <dbReference type="Pfam" id="PF08501"/>
    </source>
</evidence>
<feature type="binding site" evidence="8">
    <location>
        <begin position="21"/>
        <end position="23"/>
    </location>
    <ligand>
        <name>shikimate</name>
        <dbReference type="ChEBI" id="CHEBI:36208"/>
    </ligand>
</feature>
<feature type="binding site" evidence="8">
    <location>
        <position position="98"/>
    </location>
    <ligand>
        <name>shikimate</name>
        <dbReference type="ChEBI" id="CHEBI:36208"/>
    </ligand>
</feature>
<feature type="binding site" evidence="8">
    <location>
        <position position="73"/>
    </location>
    <ligand>
        <name>shikimate</name>
        <dbReference type="ChEBI" id="CHEBI:36208"/>
    </ligand>
</feature>
<accession>A0A254TA61</accession>
<dbReference type="HAMAP" id="MF_00222">
    <property type="entry name" value="Shikimate_DH_AroE"/>
    <property type="match status" value="1"/>
</dbReference>
<feature type="binding site" evidence="8">
    <location>
        <position position="251"/>
    </location>
    <ligand>
        <name>NADP(+)</name>
        <dbReference type="ChEBI" id="CHEBI:58349"/>
    </ligand>
</feature>
<dbReference type="GO" id="GO:0004764">
    <property type="term" value="F:shikimate 3-dehydrogenase (NADP+) activity"/>
    <property type="evidence" value="ECO:0007669"/>
    <property type="project" value="UniProtKB-UniRule"/>
</dbReference>
<feature type="domain" description="Shikimate dehydrogenase substrate binding N-terminal" evidence="9">
    <location>
        <begin position="13"/>
        <end position="100"/>
    </location>
</feature>
<feature type="binding site" evidence="8">
    <location>
        <position position="113"/>
    </location>
    <ligand>
        <name>shikimate</name>
        <dbReference type="ChEBI" id="CHEBI:36208"/>
    </ligand>
</feature>
<gene>
    <name evidence="8" type="primary">aroE</name>
    <name evidence="10" type="ORF">AYR66_08430</name>
</gene>
<evidence type="ECO:0000256" key="4">
    <source>
        <dbReference type="ARBA" id="ARBA00022857"/>
    </source>
</evidence>
<comment type="subunit">
    <text evidence="8">Homodimer.</text>
</comment>
<organism evidence="10 11">
    <name type="scientific">Noviherbaspirillum denitrificans</name>
    <dbReference type="NCBI Taxonomy" id="1968433"/>
    <lineage>
        <taxon>Bacteria</taxon>
        <taxon>Pseudomonadati</taxon>
        <taxon>Pseudomonadota</taxon>
        <taxon>Betaproteobacteria</taxon>
        <taxon>Burkholderiales</taxon>
        <taxon>Oxalobacteraceae</taxon>
        <taxon>Noviherbaspirillum</taxon>
    </lineage>
</organism>
<dbReference type="NCBIfam" id="NF001319">
    <property type="entry name" value="PRK00258.3-3"/>
    <property type="match status" value="1"/>
</dbReference>
<dbReference type="Gene3D" id="3.40.50.720">
    <property type="entry name" value="NAD(P)-binding Rossmann-like Domain"/>
    <property type="match status" value="1"/>
</dbReference>
<dbReference type="PANTHER" id="PTHR21089">
    <property type="entry name" value="SHIKIMATE DEHYDROGENASE"/>
    <property type="match status" value="1"/>
</dbReference>
<dbReference type="EMBL" id="LSTO01000001">
    <property type="protein sequence ID" value="OWW19536.1"/>
    <property type="molecule type" value="Genomic_DNA"/>
</dbReference>
<keyword evidence="3 8" id="KW-0028">Amino-acid biosynthesis</keyword>
<feature type="binding site" evidence="8">
    <location>
        <position position="89"/>
    </location>
    <ligand>
        <name>NADP(+)</name>
        <dbReference type="ChEBI" id="CHEBI:58349"/>
    </ligand>
</feature>
<feature type="binding site" evidence="8">
    <location>
        <begin position="137"/>
        <end position="141"/>
    </location>
    <ligand>
        <name>NADP(+)</name>
        <dbReference type="ChEBI" id="CHEBI:58349"/>
    </ligand>
</feature>
<dbReference type="GO" id="GO:0050661">
    <property type="term" value="F:NADP binding"/>
    <property type="evidence" value="ECO:0007669"/>
    <property type="project" value="InterPro"/>
</dbReference>
<comment type="caution">
    <text evidence="10">The sequence shown here is derived from an EMBL/GenBank/DDBJ whole genome shotgun (WGS) entry which is preliminary data.</text>
</comment>
<evidence type="ECO:0000313" key="10">
    <source>
        <dbReference type="EMBL" id="OWW19536.1"/>
    </source>
</evidence>
<dbReference type="EC" id="1.1.1.25" evidence="2 8"/>
<dbReference type="NCBIfam" id="NF009201">
    <property type="entry name" value="PRK12549.1"/>
    <property type="match status" value="1"/>
</dbReference>
<dbReference type="RefSeq" id="WP_088706446.1">
    <property type="nucleotide sequence ID" value="NZ_LSTO01000001.1"/>
</dbReference>
<dbReference type="Pfam" id="PF08501">
    <property type="entry name" value="Shikimate_dh_N"/>
    <property type="match status" value="1"/>
</dbReference>
<dbReference type="InterPro" id="IPR036291">
    <property type="entry name" value="NAD(P)-bd_dom_sf"/>
</dbReference>
<protein>
    <recommendedName>
        <fullName evidence="2 8">Shikimate dehydrogenase (NADP(+))</fullName>
        <shortName evidence="8">SDH</shortName>
        <ecNumber evidence="2 8">1.1.1.25</ecNumber>
    </recommendedName>
</protein>
<feature type="active site" description="Proton acceptor" evidence="8">
    <location>
        <position position="77"/>
    </location>
</feature>
<keyword evidence="4 8" id="KW-0521">NADP</keyword>
<evidence type="ECO:0000256" key="7">
    <source>
        <dbReference type="ARBA" id="ARBA00049442"/>
    </source>
</evidence>
<evidence type="ECO:0000256" key="5">
    <source>
        <dbReference type="ARBA" id="ARBA00023002"/>
    </source>
</evidence>
<evidence type="ECO:0000256" key="3">
    <source>
        <dbReference type="ARBA" id="ARBA00022605"/>
    </source>
</evidence>
<comment type="function">
    <text evidence="8">Involved in the biosynthesis of the chorismate, which leads to the biosynthesis of aromatic amino acids. Catalyzes the reversible NADPH linked reduction of 3-dehydroshikimate (DHSA) to yield shikimate (SA).</text>
</comment>
<dbReference type="AlphaFoldDB" id="A0A254TA61"/>